<dbReference type="InterPro" id="IPR009288">
    <property type="entry name" value="AIG2-like_dom"/>
</dbReference>
<dbReference type="InterPro" id="IPR013024">
    <property type="entry name" value="GGCT-like"/>
</dbReference>
<dbReference type="AlphaFoldDB" id="A0A427TX22"/>
<dbReference type="Pfam" id="PF06094">
    <property type="entry name" value="GGACT"/>
    <property type="match status" value="1"/>
</dbReference>
<proteinExistence type="predicted"/>
<reference evidence="5" key="1">
    <citation type="submission" date="2018-12" db="EMBL/GenBank/DDBJ databases">
        <title>Bacillus chawlae sp. nov., Bacillus glennii sp. nov., and Bacillus saganii sp. nov. Isolated from the Vehicle Assembly Building at Kennedy Space Center where the Viking Spacecraft were Assembled.</title>
        <authorList>
            <person name="Seuylemezian A."/>
            <person name="Vaishampayan P."/>
        </authorList>
    </citation>
    <scope>NUCLEOTIDE SEQUENCE [LARGE SCALE GENOMIC DNA]</scope>
    <source>
        <strain evidence="5">DSM 13966</strain>
    </source>
</reference>
<evidence type="ECO:0000256" key="1">
    <source>
        <dbReference type="ARBA" id="ARBA00022679"/>
    </source>
</evidence>
<feature type="domain" description="Gamma-glutamylcyclotransferase AIG2-like" evidence="3">
    <location>
        <begin position="7"/>
        <end position="104"/>
    </location>
</feature>
<dbReference type="InterPro" id="IPR036568">
    <property type="entry name" value="GGCT-like_sf"/>
</dbReference>
<name>A0A427TX22_9BACI</name>
<evidence type="ECO:0000256" key="2">
    <source>
        <dbReference type="ARBA" id="ARBA00030602"/>
    </source>
</evidence>
<dbReference type="OrthoDB" id="2087462at2"/>
<dbReference type="GO" id="GO:0016740">
    <property type="term" value="F:transferase activity"/>
    <property type="evidence" value="ECO:0007669"/>
    <property type="project" value="UniProtKB-KW"/>
</dbReference>
<evidence type="ECO:0000259" key="3">
    <source>
        <dbReference type="Pfam" id="PF06094"/>
    </source>
</evidence>
<accession>A0A427TX22</accession>
<keyword evidence="1 4" id="KW-0808">Transferase</keyword>
<evidence type="ECO:0000313" key="5">
    <source>
        <dbReference type="Proteomes" id="UP000279911"/>
    </source>
</evidence>
<dbReference type="RefSeq" id="WP_125478667.1">
    <property type="nucleotide sequence ID" value="NZ_RSFW01000006.1"/>
</dbReference>
<evidence type="ECO:0000313" key="4">
    <source>
        <dbReference type="EMBL" id="RSD28705.1"/>
    </source>
</evidence>
<dbReference type="PANTHER" id="PTHR31544:SF2">
    <property type="entry name" value="AIG2-LIKE PROTEIN D"/>
    <property type="match status" value="1"/>
</dbReference>
<dbReference type="InterPro" id="IPR045038">
    <property type="entry name" value="AIG2-like"/>
</dbReference>
<protein>
    <recommendedName>
        <fullName evidence="2">Putative gamma-glutamylcyclotransferase</fullName>
    </recommendedName>
</protein>
<organism evidence="4 5">
    <name type="scientific">Mesobacillus subterraneus</name>
    <dbReference type="NCBI Taxonomy" id="285983"/>
    <lineage>
        <taxon>Bacteria</taxon>
        <taxon>Bacillati</taxon>
        <taxon>Bacillota</taxon>
        <taxon>Bacilli</taxon>
        <taxon>Bacillales</taxon>
        <taxon>Bacillaceae</taxon>
        <taxon>Mesobacillus</taxon>
    </lineage>
</organism>
<dbReference type="Proteomes" id="UP000279911">
    <property type="component" value="Unassembled WGS sequence"/>
</dbReference>
<comment type="caution">
    <text evidence="4">The sequence shown here is derived from an EMBL/GenBank/DDBJ whole genome shotgun (WGS) entry which is preliminary data.</text>
</comment>
<dbReference type="PANTHER" id="PTHR31544">
    <property type="entry name" value="AIG2-LIKE PROTEIN D"/>
    <property type="match status" value="1"/>
</dbReference>
<dbReference type="Gene3D" id="3.10.490.10">
    <property type="entry name" value="Gamma-glutamyl cyclotransferase-like"/>
    <property type="match status" value="1"/>
</dbReference>
<dbReference type="SUPFAM" id="SSF110857">
    <property type="entry name" value="Gamma-glutamyl cyclotransferase-like"/>
    <property type="match status" value="1"/>
</dbReference>
<dbReference type="CDD" id="cd06661">
    <property type="entry name" value="GGCT_like"/>
    <property type="match status" value="1"/>
</dbReference>
<dbReference type="EMBL" id="RSFW01000006">
    <property type="protein sequence ID" value="RSD28705.1"/>
    <property type="molecule type" value="Genomic_DNA"/>
</dbReference>
<gene>
    <name evidence="4" type="ORF">EJA10_03785</name>
</gene>
<sequence length="338" mass="38289">MENKKYLFSYGTLKQKEIQKILLGTDVKMRAATLPDWRLYEDVDQYYFIKPEAGYQVGGCILDLTKEQFWVIDQWEDIPSYTRMKVTVESKGQLVENVYIYVRPGSEGTPVLNPGLSGHSKETDLATARLFRERLDGTERLPFADVYLLLPCTIHAALGNFRLHDGFSDDFIRQYPDSHSRSSLGMADLMVVNEHSSPIQKCPVFIRLQPDGRAIVTIALPAAVLSTFELGNVHVSQEQTAPAAPMEEWLASYNLKLNGKIGTVIFSQVELKEQDIQRLAGGGVRTDVNVNEIQYAYSKVYYTDSTIIAVAAEFEDDYQVRMRDQIPVIAYMEGVFYP</sequence>